<evidence type="ECO:0000259" key="4">
    <source>
        <dbReference type="PROSITE" id="PS51304"/>
    </source>
</evidence>
<keyword evidence="1 2" id="KW-0430">Lectin</keyword>
<feature type="domain" description="Galectin" evidence="4">
    <location>
        <begin position="12"/>
        <end position="148"/>
    </location>
</feature>
<dbReference type="Gene3D" id="2.60.120.200">
    <property type="match status" value="1"/>
</dbReference>
<proteinExistence type="predicted"/>
<name>A0AAV5WDU9_9BILA</name>
<dbReference type="Pfam" id="PF00337">
    <property type="entry name" value="Gal-bind_lectin"/>
    <property type="match status" value="1"/>
</dbReference>
<evidence type="ECO:0000256" key="3">
    <source>
        <dbReference type="SAM" id="MobiDB-lite"/>
    </source>
</evidence>
<comment type="caution">
    <text evidence="5">The sequence shown here is derived from an EMBL/GenBank/DDBJ whole genome shotgun (WGS) entry which is preliminary data.</text>
</comment>
<dbReference type="AlphaFoldDB" id="A0AAV5WDU9"/>
<dbReference type="InterPro" id="IPR013320">
    <property type="entry name" value="ConA-like_dom_sf"/>
</dbReference>
<dbReference type="PROSITE" id="PS51304">
    <property type="entry name" value="GALECTIN"/>
    <property type="match status" value="1"/>
</dbReference>
<keyword evidence="6" id="KW-1185">Reference proteome</keyword>
<feature type="compositionally biased region" description="Pro residues" evidence="3">
    <location>
        <begin position="165"/>
        <end position="185"/>
    </location>
</feature>
<dbReference type="Proteomes" id="UP001432322">
    <property type="component" value="Unassembled WGS sequence"/>
</dbReference>
<sequence length="284" mass="31162">MEQRFTLPSLPLHRELQAPVTIGTQFSVRATPIEVDKHTVSITLVTASSEAALEISLHLPDKHGREAKLRAVSRSATSETAPMEKEVSAIAPNKEFILGVIVKEHVFEIYLDTIFLLAFVHRVNPSEIRRLVLDGAMICNEVVIVPVKTDMPRLPEYNEVSLNARPPPQQQQPRQPAAPPAPRPTSVPLAPRELAPRQGPPVDAAQRPPIGAGAGSMGALVPTTSAIPLAPVAAPTPWWRIDLLDEGSYEAITRKLLQWKETVDIDVQNKVAKMTADPFKKPRK</sequence>
<protein>
    <recommendedName>
        <fullName evidence="2">Galectin</fullName>
    </recommendedName>
</protein>
<dbReference type="InterPro" id="IPR001079">
    <property type="entry name" value="Galectin_CRD"/>
</dbReference>
<dbReference type="GO" id="GO:0030246">
    <property type="term" value="F:carbohydrate binding"/>
    <property type="evidence" value="ECO:0007669"/>
    <property type="project" value="UniProtKB-UniRule"/>
</dbReference>
<evidence type="ECO:0000313" key="6">
    <source>
        <dbReference type="Proteomes" id="UP001432322"/>
    </source>
</evidence>
<dbReference type="SUPFAM" id="SSF49899">
    <property type="entry name" value="Concanavalin A-like lectins/glucanases"/>
    <property type="match status" value="1"/>
</dbReference>
<organism evidence="5 6">
    <name type="scientific">Pristionchus fissidentatus</name>
    <dbReference type="NCBI Taxonomy" id="1538716"/>
    <lineage>
        <taxon>Eukaryota</taxon>
        <taxon>Metazoa</taxon>
        <taxon>Ecdysozoa</taxon>
        <taxon>Nematoda</taxon>
        <taxon>Chromadorea</taxon>
        <taxon>Rhabditida</taxon>
        <taxon>Rhabditina</taxon>
        <taxon>Diplogasteromorpha</taxon>
        <taxon>Diplogasteroidea</taxon>
        <taxon>Neodiplogasteridae</taxon>
        <taxon>Pristionchus</taxon>
    </lineage>
</organism>
<evidence type="ECO:0000313" key="5">
    <source>
        <dbReference type="EMBL" id="GMT29855.1"/>
    </source>
</evidence>
<evidence type="ECO:0000256" key="1">
    <source>
        <dbReference type="ARBA" id="ARBA00022734"/>
    </source>
</evidence>
<reference evidence="5" key="1">
    <citation type="submission" date="2023-10" db="EMBL/GenBank/DDBJ databases">
        <title>Genome assembly of Pristionchus species.</title>
        <authorList>
            <person name="Yoshida K."/>
            <person name="Sommer R.J."/>
        </authorList>
    </citation>
    <scope>NUCLEOTIDE SEQUENCE</scope>
    <source>
        <strain evidence="5">RS5133</strain>
    </source>
</reference>
<feature type="region of interest" description="Disordered" evidence="3">
    <location>
        <begin position="159"/>
        <end position="216"/>
    </location>
</feature>
<dbReference type="EMBL" id="BTSY01000005">
    <property type="protein sequence ID" value="GMT29855.1"/>
    <property type="molecule type" value="Genomic_DNA"/>
</dbReference>
<accession>A0AAV5WDU9</accession>
<dbReference type="SMART" id="SM00908">
    <property type="entry name" value="Gal-bind_lectin"/>
    <property type="match status" value="1"/>
</dbReference>
<gene>
    <name evidence="5" type="ORF">PFISCL1PPCAC_21152</name>
</gene>
<evidence type="ECO:0000256" key="2">
    <source>
        <dbReference type="RuleBase" id="RU102079"/>
    </source>
</evidence>